<comment type="caution">
    <text evidence="3">The sequence shown here is derived from an EMBL/GenBank/DDBJ whole genome shotgun (WGS) entry which is preliminary data.</text>
</comment>
<dbReference type="PANTHER" id="PTHR31286:SF180">
    <property type="entry name" value="OS10G0362600 PROTEIN"/>
    <property type="match status" value="1"/>
</dbReference>
<feature type="domain" description="DUF4283" evidence="2">
    <location>
        <begin position="149"/>
        <end position="227"/>
    </location>
</feature>
<dbReference type="PANTHER" id="PTHR31286">
    <property type="entry name" value="GLYCINE-RICH CELL WALL STRUCTURAL PROTEIN 1.8-LIKE"/>
    <property type="match status" value="1"/>
</dbReference>
<sequence length="512" mass="58074">MDSNSLCSLSRTTHTNQPELHTETLTLTAGDDDDTLADLTTRVNQIERQHRLGWNIALFGYHDDRADDNPDNSVILEEDRGDEETPVNANSEFFVGNIPINTVNSKFHDSIAEAFHQSSRKELHYIPPTMQKGEIVVRPSMKVVEHGSKRWNMTAVGYFLGTKPYFHHLESFAKKNWPSLLRVTATVNGFFFFQFNSIAAMEDVIEGGPWLFQGQPIVLQRWEPGMSLRKQKHTQIPVWIRLKHLPMEYWTTEGLSFIASGVGKPLYSDAVTKQCSRLDYARVCVMLDYNSTLPKHIVIISPILRDGKEVPVRVDIDYEWLPQRCKDCQSLGHNAYSCPGKKKLNLTKPVEVYVQKARSTAEVVIENEVKHVQQLEVGQSQTVDKEEQGTSTELNRQELKSKGDPSKVWNVRGLNGVAHQRSVGQLVDYNESGSRIWLAWCEDEIQFSMANELVNRRGLWQGLIQLSRGITDEPWIVMGDFNAVLDDSEVNGYAADTSASMAEFLECITESN</sequence>
<dbReference type="InterPro" id="IPR040256">
    <property type="entry name" value="At4g02000-like"/>
</dbReference>
<evidence type="ECO:0000259" key="2">
    <source>
        <dbReference type="Pfam" id="PF14111"/>
    </source>
</evidence>
<dbReference type="InterPro" id="IPR025558">
    <property type="entry name" value="DUF4283"/>
</dbReference>
<name>A0AAW2JMA9_SESRA</name>
<dbReference type="AlphaFoldDB" id="A0AAW2JMA9"/>
<evidence type="ECO:0000256" key="1">
    <source>
        <dbReference type="SAM" id="MobiDB-lite"/>
    </source>
</evidence>
<reference evidence="3" key="2">
    <citation type="journal article" date="2024" name="Plant">
        <title>Genomic evolution and insights into agronomic trait innovations of Sesamum species.</title>
        <authorList>
            <person name="Miao H."/>
            <person name="Wang L."/>
            <person name="Qu L."/>
            <person name="Liu H."/>
            <person name="Sun Y."/>
            <person name="Le M."/>
            <person name="Wang Q."/>
            <person name="Wei S."/>
            <person name="Zheng Y."/>
            <person name="Lin W."/>
            <person name="Duan Y."/>
            <person name="Cao H."/>
            <person name="Xiong S."/>
            <person name="Wang X."/>
            <person name="Wei L."/>
            <person name="Li C."/>
            <person name="Ma Q."/>
            <person name="Ju M."/>
            <person name="Zhao R."/>
            <person name="Li G."/>
            <person name="Mu C."/>
            <person name="Tian Q."/>
            <person name="Mei H."/>
            <person name="Zhang T."/>
            <person name="Gao T."/>
            <person name="Zhang H."/>
        </authorList>
    </citation>
    <scope>NUCLEOTIDE SEQUENCE</scope>
    <source>
        <strain evidence="3">G02</strain>
    </source>
</reference>
<reference evidence="3" key="1">
    <citation type="submission" date="2020-06" db="EMBL/GenBank/DDBJ databases">
        <authorList>
            <person name="Li T."/>
            <person name="Hu X."/>
            <person name="Zhang T."/>
            <person name="Song X."/>
            <person name="Zhang H."/>
            <person name="Dai N."/>
            <person name="Sheng W."/>
            <person name="Hou X."/>
            <person name="Wei L."/>
        </authorList>
    </citation>
    <scope>NUCLEOTIDE SEQUENCE</scope>
    <source>
        <strain evidence="3">G02</strain>
        <tissue evidence="3">Leaf</tissue>
    </source>
</reference>
<organism evidence="3">
    <name type="scientific">Sesamum radiatum</name>
    <name type="common">Black benniseed</name>
    <dbReference type="NCBI Taxonomy" id="300843"/>
    <lineage>
        <taxon>Eukaryota</taxon>
        <taxon>Viridiplantae</taxon>
        <taxon>Streptophyta</taxon>
        <taxon>Embryophyta</taxon>
        <taxon>Tracheophyta</taxon>
        <taxon>Spermatophyta</taxon>
        <taxon>Magnoliopsida</taxon>
        <taxon>eudicotyledons</taxon>
        <taxon>Gunneridae</taxon>
        <taxon>Pentapetalae</taxon>
        <taxon>asterids</taxon>
        <taxon>lamiids</taxon>
        <taxon>Lamiales</taxon>
        <taxon>Pedaliaceae</taxon>
        <taxon>Sesamum</taxon>
    </lineage>
</organism>
<evidence type="ECO:0000313" key="3">
    <source>
        <dbReference type="EMBL" id="KAL0295341.1"/>
    </source>
</evidence>
<dbReference type="EMBL" id="JACGWJ010000054">
    <property type="protein sequence ID" value="KAL0295341.1"/>
    <property type="molecule type" value="Genomic_DNA"/>
</dbReference>
<proteinExistence type="predicted"/>
<feature type="region of interest" description="Disordered" evidence="1">
    <location>
        <begin position="380"/>
        <end position="403"/>
    </location>
</feature>
<accession>A0AAW2JMA9</accession>
<gene>
    <name evidence="3" type="ORF">Sradi_6840600</name>
</gene>
<protein>
    <recommendedName>
        <fullName evidence="2">DUF4283 domain-containing protein</fullName>
    </recommendedName>
</protein>
<dbReference type="Pfam" id="PF14111">
    <property type="entry name" value="DUF4283"/>
    <property type="match status" value="1"/>
</dbReference>